<dbReference type="RefSeq" id="WP_042581805.1">
    <property type="nucleotide sequence ID" value="NZ_JXQQ01000082.1"/>
</dbReference>
<dbReference type="GO" id="GO:0004674">
    <property type="term" value="F:protein serine/threonine kinase activity"/>
    <property type="evidence" value="ECO:0007669"/>
    <property type="project" value="UniProtKB-KW"/>
</dbReference>
<dbReference type="AlphaFoldDB" id="A0A0D0K923"/>
<accession>A0A0D0K923</accession>
<feature type="compositionally biased region" description="Polar residues" evidence="1">
    <location>
        <begin position="134"/>
        <end position="144"/>
    </location>
</feature>
<keyword evidence="2" id="KW-0732">Signal</keyword>
<reference evidence="3 4" key="1">
    <citation type="submission" date="2014-12" db="EMBL/GenBank/DDBJ databases">
        <title>16Stimator: statistical estimation of ribosomal gene copy numbers from draft genome assemblies.</title>
        <authorList>
            <person name="Perisin M.A."/>
            <person name="Vetter M."/>
            <person name="Gilbert J.A."/>
            <person name="Bergelson J."/>
        </authorList>
    </citation>
    <scope>NUCLEOTIDE SEQUENCE [LARGE SCALE GENOMIC DNA]</scope>
    <source>
        <strain evidence="3 4">MEDvA23</strain>
    </source>
</reference>
<keyword evidence="3" id="KW-0723">Serine/threonine-protein kinase</keyword>
<name>A0A0D0K923_VARPD</name>
<proteinExistence type="predicted"/>
<evidence type="ECO:0000256" key="1">
    <source>
        <dbReference type="SAM" id="MobiDB-lite"/>
    </source>
</evidence>
<evidence type="ECO:0000313" key="4">
    <source>
        <dbReference type="Proteomes" id="UP000032067"/>
    </source>
</evidence>
<keyword evidence="3" id="KW-0418">Kinase</keyword>
<evidence type="ECO:0000256" key="2">
    <source>
        <dbReference type="SAM" id="SignalP"/>
    </source>
</evidence>
<protein>
    <submittedName>
        <fullName evidence="3">Serine/threonine protein kinase</fullName>
    </submittedName>
</protein>
<dbReference type="EMBL" id="JXQQ01000082">
    <property type="protein sequence ID" value="KIQ22567.1"/>
    <property type="molecule type" value="Genomic_DNA"/>
</dbReference>
<gene>
    <name evidence="3" type="ORF">RT97_26285</name>
</gene>
<feature type="compositionally biased region" description="Polar residues" evidence="1">
    <location>
        <begin position="89"/>
        <end position="101"/>
    </location>
</feature>
<evidence type="ECO:0000313" key="3">
    <source>
        <dbReference type="EMBL" id="KIQ22567.1"/>
    </source>
</evidence>
<feature type="signal peptide" evidence="2">
    <location>
        <begin position="1"/>
        <end position="25"/>
    </location>
</feature>
<dbReference type="OrthoDB" id="8854246at2"/>
<feature type="chain" id="PRO_5002214271" evidence="2">
    <location>
        <begin position="26"/>
        <end position="144"/>
    </location>
</feature>
<keyword evidence="3" id="KW-0808">Transferase</keyword>
<organism evidence="3 4">
    <name type="scientific">Variovorax paradoxus</name>
    <dbReference type="NCBI Taxonomy" id="34073"/>
    <lineage>
        <taxon>Bacteria</taxon>
        <taxon>Pseudomonadati</taxon>
        <taxon>Pseudomonadota</taxon>
        <taxon>Betaproteobacteria</taxon>
        <taxon>Burkholderiales</taxon>
        <taxon>Comamonadaceae</taxon>
        <taxon>Variovorax</taxon>
    </lineage>
</organism>
<feature type="region of interest" description="Disordered" evidence="1">
    <location>
        <begin position="24"/>
        <end position="144"/>
    </location>
</feature>
<dbReference type="Proteomes" id="UP000032067">
    <property type="component" value="Unassembled WGS sequence"/>
</dbReference>
<feature type="compositionally biased region" description="Basic and acidic residues" evidence="1">
    <location>
        <begin position="122"/>
        <end position="131"/>
    </location>
</feature>
<comment type="caution">
    <text evidence="3">The sequence shown here is derived from an EMBL/GenBank/DDBJ whole genome shotgun (WGS) entry which is preliminary data.</text>
</comment>
<sequence>MTKHTTIFRSTALAVLMAAAGSAMAQATSIPAQPDPSVGGQASTMTPAGVANPPQRPDNSMPASREAVKAEARVQNRNNANSMVPKGEATTTINHQPNAMPQPTGEMSRAEVSQQARKVKPRFGEKGERPDVPTNPTDKTGTPK</sequence>